<comment type="caution">
    <text evidence="4">The sequence shown here is derived from an EMBL/GenBank/DDBJ whole genome shotgun (WGS) entry which is preliminary data.</text>
</comment>
<feature type="signal peptide" evidence="3">
    <location>
        <begin position="1"/>
        <end position="26"/>
    </location>
</feature>
<feature type="region of interest" description="Disordered" evidence="2">
    <location>
        <begin position="148"/>
        <end position="178"/>
    </location>
</feature>
<keyword evidence="3" id="KW-0732">Signal</keyword>
<evidence type="ECO:0000313" key="5">
    <source>
        <dbReference type="Proteomes" id="UP000612055"/>
    </source>
</evidence>
<organism evidence="4 5">
    <name type="scientific">Edaphochlamys debaryana</name>
    <dbReference type="NCBI Taxonomy" id="47281"/>
    <lineage>
        <taxon>Eukaryota</taxon>
        <taxon>Viridiplantae</taxon>
        <taxon>Chlorophyta</taxon>
        <taxon>core chlorophytes</taxon>
        <taxon>Chlorophyceae</taxon>
        <taxon>CS clade</taxon>
        <taxon>Chlamydomonadales</taxon>
        <taxon>Chlamydomonadales incertae sedis</taxon>
        <taxon>Edaphochlamys</taxon>
    </lineage>
</organism>
<dbReference type="InterPro" id="IPR050645">
    <property type="entry name" value="Histidine_acid_phosphatase"/>
</dbReference>
<dbReference type="Pfam" id="PF00328">
    <property type="entry name" value="His_Phos_2"/>
    <property type="match status" value="1"/>
</dbReference>
<feature type="region of interest" description="Disordered" evidence="2">
    <location>
        <begin position="409"/>
        <end position="466"/>
    </location>
</feature>
<feature type="compositionally biased region" description="Low complexity" evidence="2">
    <location>
        <begin position="152"/>
        <end position="164"/>
    </location>
</feature>
<proteinExistence type="inferred from homology"/>
<gene>
    <name evidence="4" type="ORF">HYH03_018564</name>
</gene>
<dbReference type="AlphaFoldDB" id="A0A835XFN7"/>
<dbReference type="InterPro" id="IPR029033">
    <property type="entry name" value="His_PPase_superfam"/>
</dbReference>
<dbReference type="InterPro" id="IPR000560">
    <property type="entry name" value="His_Pase_clade-2"/>
</dbReference>
<dbReference type="PROSITE" id="PS00616">
    <property type="entry name" value="HIS_ACID_PHOSPHAT_1"/>
    <property type="match status" value="1"/>
</dbReference>
<dbReference type="OrthoDB" id="10257284at2759"/>
<reference evidence="4" key="1">
    <citation type="journal article" date="2020" name="bioRxiv">
        <title>Comparative genomics of Chlamydomonas.</title>
        <authorList>
            <person name="Craig R.J."/>
            <person name="Hasan A.R."/>
            <person name="Ness R.W."/>
            <person name="Keightley P.D."/>
        </authorList>
    </citation>
    <scope>NUCLEOTIDE SEQUENCE</scope>
    <source>
        <strain evidence="4">CCAP 11/70</strain>
    </source>
</reference>
<dbReference type="Proteomes" id="UP000612055">
    <property type="component" value="Unassembled WGS sequence"/>
</dbReference>
<name>A0A835XFN7_9CHLO</name>
<dbReference type="InterPro" id="IPR033379">
    <property type="entry name" value="Acid_Pase_AS"/>
</dbReference>
<feature type="chain" id="PRO_5032816022" evidence="3">
    <location>
        <begin position="27"/>
        <end position="653"/>
    </location>
</feature>
<keyword evidence="5" id="KW-1185">Reference proteome</keyword>
<evidence type="ECO:0000256" key="3">
    <source>
        <dbReference type="SAM" id="SignalP"/>
    </source>
</evidence>
<evidence type="ECO:0000313" key="4">
    <source>
        <dbReference type="EMBL" id="KAG2482519.1"/>
    </source>
</evidence>
<dbReference type="GO" id="GO:0016791">
    <property type="term" value="F:phosphatase activity"/>
    <property type="evidence" value="ECO:0007669"/>
    <property type="project" value="TreeGrafter"/>
</dbReference>
<dbReference type="SUPFAM" id="SSF53254">
    <property type="entry name" value="Phosphoglycerate mutase-like"/>
    <property type="match status" value="1"/>
</dbReference>
<dbReference type="EMBL" id="JAEHOE010000217">
    <property type="protein sequence ID" value="KAG2482519.1"/>
    <property type="molecule type" value="Genomic_DNA"/>
</dbReference>
<dbReference type="PANTHER" id="PTHR11567">
    <property type="entry name" value="ACID PHOSPHATASE-RELATED"/>
    <property type="match status" value="1"/>
</dbReference>
<comment type="similarity">
    <text evidence="1">Belongs to the histidine acid phosphatase family.</text>
</comment>
<sequence length="653" mass="68152">MIIPSGSGWAGLTGVVVLLLLGSSLTWPRYSGPPGNARRAPDFDPSVGRLHLLQVVHRHGARTPLTELYTFGANWTHCSDHYKGVEVELFDENGGATAPPTTDPAPPVLPGGCRQGTLTPNGYDMALALGTWLRGRYVTGRGPEGGFLPDLRAGSPARASAAGAPGSGATPGAGTASGPWPWVGSGVAVLRTTPYRRTIATLRGVLTGLWPALEAGAEGGGEGAQRPARSRAGQARALPVAASVVPQEIMYGNNVTCPALTPLFRAMERDMEAADARDAELPRLQRMVAGALGLDPDTPIVWPKLFDVLAGMQADGAPMPRGATKEVLEVVWAQAARHENALVGPSAALCASLGNGEASESSARAQRCRQVLRLSIGQLISRLLDNMDDVIEAAEAGAAGGRRRAAAAAVGLGEDEEPHAPAPVTARSLKRRSVREVKEPHAPVPVTARSRRRLAQEQAGAGSRDATHPKLFVYSGHDSSVTPLLAVLGQPVAWPPFAASLTWELWRSEAPAAARGGATSPGGRRALRQDAVRAEAPALWWVRILYDGQPLVVPGLSSSGGWIALGVLRQRVLLPYALTQAQHKVECSHTGFWEQQLMEGEGEGARGGRAWGKGEVQGEGSGLRGGEVLGKGAADDAAAARAAAIVAAHHALL</sequence>
<dbReference type="Gene3D" id="3.40.50.1240">
    <property type="entry name" value="Phosphoglycerate mutase-like"/>
    <property type="match status" value="1"/>
</dbReference>
<protein>
    <submittedName>
        <fullName evidence="4">Uncharacterized protein</fullName>
    </submittedName>
</protein>
<dbReference type="PANTHER" id="PTHR11567:SF207">
    <property type="entry name" value="LYSOPHOSPHATIDIC ACID PHOSPHATASE TYPE 6"/>
    <property type="match status" value="1"/>
</dbReference>
<accession>A0A835XFN7</accession>
<evidence type="ECO:0000256" key="2">
    <source>
        <dbReference type="SAM" id="MobiDB-lite"/>
    </source>
</evidence>
<evidence type="ECO:0000256" key="1">
    <source>
        <dbReference type="ARBA" id="ARBA00005375"/>
    </source>
</evidence>